<keyword evidence="3" id="KW-1185">Reference proteome</keyword>
<evidence type="ECO:0000313" key="3">
    <source>
        <dbReference type="Proteomes" id="UP000249402"/>
    </source>
</evidence>
<evidence type="ECO:0000256" key="1">
    <source>
        <dbReference type="SAM" id="SignalP"/>
    </source>
</evidence>
<feature type="chain" id="PRO_5017256497" evidence="1">
    <location>
        <begin position="17"/>
        <end position="86"/>
    </location>
</feature>
<feature type="signal peptide" evidence="1">
    <location>
        <begin position="1"/>
        <end position="16"/>
    </location>
</feature>
<accession>A0A395GN36</accession>
<reference evidence="2 3" key="1">
    <citation type="submission" date="2018-02" db="EMBL/GenBank/DDBJ databases">
        <title>The genomes of Aspergillus section Nigri reveals drivers in fungal speciation.</title>
        <authorList>
            <consortium name="DOE Joint Genome Institute"/>
            <person name="Vesth T.C."/>
            <person name="Nybo J."/>
            <person name="Theobald S."/>
            <person name="Brandl J."/>
            <person name="Frisvad J.C."/>
            <person name="Nielsen K.F."/>
            <person name="Lyhne E.K."/>
            <person name="Kogle M.E."/>
            <person name="Kuo A."/>
            <person name="Riley R."/>
            <person name="Clum A."/>
            <person name="Nolan M."/>
            <person name="Lipzen A."/>
            <person name="Salamov A."/>
            <person name="Henrissat B."/>
            <person name="Wiebenga A."/>
            <person name="De vries R.P."/>
            <person name="Grigoriev I.V."/>
            <person name="Mortensen U.H."/>
            <person name="Andersen M.R."/>
            <person name="Baker S.E."/>
        </authorList>
    </citation>
    <scope>NUCLEOTIDE SEQUENCE [LARGE SCALE GENOMIC DNA]</scope>
    <source>
        <strain evidence="2 3">CBS 121593</strain>
    </source>
</reference>
<dbReference type="GeneID" id="37219212"/>
<organism evidence="2 3">
    <name type="scientific">Aspergillus ibericus CBS 121593</name>
    <dbReference type="NCBI Taxonomy" id="1448316"/>
    <lineage>
        <taxon>Eukaryota</taxon>
        <taxon>Fungi</taxon>
        <taxon>Dikarya</taxon>
        <taxon>Ascomycota</taxon>
        <taxon>Pezizomycotina</taxon>
        <taxon>Eurotiomycetes</taxon>
        <taxon>Eurotiomycetidae</taxon>
        <taxon>Eurotiales</taxon>
        <taxon>Aspergillaceae</taxon>
        <taxon>Aspergillus</taxon>
        <taxon>Aspergillus subgen. Circumdati</taxon>
    </lineage>
</organism>
<dbReference type="AlphaFoldDB" id="A0A395GN36"/>
<keyword evidence="1" id="KW-0732">Signal</keyword>
<dbReference type="VEuPathDB" id="FungiDB:BO80DRAFT_215844"/>
<gene>
    <name evidence="2" type="ORF">BO80DRAFT_215844</name>
</gene>
<protein>
    <submittedName>
        <fullName evidence="2">Uncharacterized protein</fullName>
    </submittedName>
</protein>
<evidence type="ECO:0000313" key="2">
    <source>
        <dbReference type="EMBL" id="RAK96762.1"/>
    </source>
</evidence>
<sequence>MKLIAIFGLLAALSIATPAPVGKNIQSLSVALGMSSIIRVANKLQRTPRKKCRPMSTKSPRLSTVASGRMFRGLCWMNVQRSSSHL</sequence>
<dbReference type="Proteomes" id="UP000249402">
    <property type="component" value="Unassembled WGS sequence"/>
</dbReference>
<proteinExistence type="predicted"/>
<name>A0A395GN36_9EURO</name>
<dbReference type="EMBL" id="KZ824470">
    <property type="protein sequence ID" value="RAK96762.1"/>
    <property type="molecule type" value="Genomic_DNA"/>
</dbReference>
<dbReference type="RefSeq" id="XP_025571090.1">
    <property type="nucleotide sequence ID" value="XM_025714347.1"/>
</dbReference>